<evidence type="ECO:0000313" key="3">
    <source>
        <dbReference type="Proteomes" id="UP000078113"/>
    </source>
</evidence>
<protein>
    <submittedName>
        <fullName evidence="2">Uncharacterized protein</fullName>
    </submittedName>
</protein>
<reference evidence="2" key="2">
    <citation type="journal article" date="2019" name="IMA Fungus">
        <title>Genome sequencing and comparison of five Tilletia species to identify candidate genes for the detection of regulated species infecting wheat.</title>
        <authorList>
            <person name="Nguyen H.D.T."/>
            <person name="Sultana T."/>
            <person name="Kesanakurti P."/>
            <person name="Hambleton S."/>
        </authorList>
    </citation>
    <scope>NUCLEOTIDE SEQUENCE</scope>
    <source>
        <strain evidence="2">DAOMC 236422</strain>
    </source>
</reference>
<reference evidence="2" key="1">
    <citation type="submission" date="2016-04" db="EMBL/GenBank/DDBJ databases">
        <authorList>
            <person name="Nguyen H.D."/>
            <person name="Samba Siva P."/>
            <person name="Cullis J."/>
            <person name="Levesque C.A."/>
            <person name="Hambleton S."/>
        </authorList>
    </citation>
    <scope>NUCLEOTIDE SEQUENCE</scope>
    <source>
        <strain evidence="2">DAOMC 236422</strain>
    </source>
</reference>
<feature type="compositionally biased region" description="Low complexity" evidence="1">
    <location>
        <begin position="76"/>
        <end position="96"/>
    </location>
</feature>
<evidence type="ECO:0000256" key="1">
    <source>
        <dbReference type="SAM" id="MobiDB-lite"/>
    </source>
</evidence>
<sequence>MARMTQPADMNGGLTTVIGPGFTAISGNGGSGPLLTVILTARPTAGVATVSGPSVLTILPTATATADAQETDAADAADATQMNTDAAPQTTPAPTTEPGHHCSVGD</sequence>
<dbReference type="EMBL" id="LWDG02001004">
    <property type="protein sequence ID" value="KAE8261357.1"/>
    <property type="molecule type" value="Genomic_DNA"/>
</dbReference>
<accession>A0A8X7T1V1</accession>
<dbReference type="AlphaFoldDB" id="A0A8X7T1V1"/>
<evidence type="ECO:0000313" key="2">
    <source>
        <dbReference type="EMBL" id="KAE8261357.1"/>
    </source>
</evidence>
<feature type="region of interest" description="Disordered" evidence="1">
    <location>
        <begin position="65"/>
        <end position="106"/>
    </location>
</feature>
<proteinExistence type="predicted"/>
<dbReference type="Proteomes" id="UP000078113">
    <property type="component" value="Unassembled WGS sequence"/>
</dbReference>
<gene>
    <name evidence="2" type="ORF">A4X09_0g7673</name>
</gene>
<keyword evidence="3" id="KW-1185">Reference proteome</keyword>
<organism evidence="2 3">
    <name type="scientific">Tilletia walkeri</name>
    <dbReference type="NCBI Taxonomy" id="117179"/>
    <lineage>
        <taxon>Eukaryota</taxon>
        <taxon>Fungi</taxon>
        <taxon>Dikarya</taxon>
        <taxon>Basidiomycota</taxon>
        <taxon>Ustilaginomycotina</taxon>
        <taxon>Exobasidiomycetes</taxon>
        <taxon>Tilletiales</taxon>
        <taxon>Tilletiaceae</taxon>
        <taxon>Tilletia</taxon>
    </lineage>
</organism>
<name>A0A8X7T1V1_9BASI</name>
<comment type="caution">
    <text evidence="2">The sequence shown here is derived from an EMBL/GenBank/DDBJ whole genome shotgun (WGS) entry which is preliminary data.</text>
</comment>